<evidence type="ECO:0000313" key="3">
    <source>
        <dbReference type="Proteomes" id="UP001291999"/>
    </source>
</evidence>
<proteinExistence type="predicted"/>
<keyword evidence="3" id="KW-1185">Reference proteome</keyword>
<name>A0ABU5KAI2_9ACTN</name>
<dbReference type="GO" id="GO:0032259">
    <property type="term" value="P:methylation"/>
    <property type="evidence" value="ECO:0007669"/>
    <property type="project" value="UniProtKB-KW"/>
</dbReference>
<protein>
    <submittedName>
        <fullName evidence="2">Class I SAM-dependent methyltransferase</fullName>
    </submittedName>
</protein>
<keyword evidence="2" id="KW-0489">Methyltransferase</keyword>
<dbReference type="RefSeq" id="WP_322424092.1">
    <property type="nucleotide sequence ID" value="NZ_JAXQPW010000002.1"/>
</dbReference>
<dbReference type="Proteomes" id="UP001291999">
    <property type="component" value="Unassembled WGS sequence"/>
</dbReference>
<dbReference type="SUPFAM" id="SSF53335">
    <property type="entry name" value="S-adenosyl-L-methionine-dependent methyltransferases"/>
    <property type="match status" value="1"/>
</dbReference>
<sequence>MSALTALRVFHQRRIAVPVPDDALVLDVGSGDKPSWRADVLLDRYTGAEFAAQRSGRAAARVSRPLFDADAADMPFRDGAFDYAICSNLLEHVPDPAAVARELSRVARAGYIEVPEAASAKIVDFPSHVWWCRLEEGGSEGSSEGSSEGDAPTLVLTAKQAPYFDAEIHAYIERAGVRDDLDSVLNRHFEHRVIQYHWSGAVRLRTEGRLDPDFFAAALRAPGHQRGWEAGAVQALTAAWTLPTRRRRRDVRIPFNQVVKPEHQRADDAVLERRIYRLDAAAGGAQQETQ</sequence>
<dbReference type="Gene3D" id="3.40.50.150">
    <property type="entry name" value="Vaccinia Virus protein VP39"/>
    <property type="match status" value="1"/>
</dbReference>
<accession>A0ABU5KAI2</accession>
<reference evidence="2 3" key="1">
    <citation type="submission" date="2023-11" db="EMBL/GenBank/DDBJ databases">
        <title>Novel species in genus Nocardioides.</title>
        <authorList>
            <person name="Zhou H."/>
        </authorList>
    </citation>
    <scope>NUCLEOTIDE SEQUENCE [LARGE SCALE GENOMIC DNA]</scope>
    <source>
        <strain evidence="2 3">S-58</strain>
    </source>
</reference>
<organism evidence="2 3">
    <name type="scientific">Nocardioides renjunii</name>
    <dbReference type="NCBI Taxonomy" id="3095075"/>
    <lineage>
        <taxon>Bacteria</taxon>
        <taxon>Bacillati</taxon>
        <taxon>Actinomycetota</taxon>
        <taxon>Actinomycetes</taxon>
        <taxon>Propionibacteriales</taxon>
        <taxon>Nocardioidaceae</taxon>
        <taxon>Nocardioides</taxon>
    </lineage>
</organism>
<keyword evidence="2" id="KW-0808">Transferase</keyword>
<evidence type="ECO:0000313" key="2">
    <source>
        <dbReference type="EMBL" id="MDZ5661901.1"/>
    </source>
</evidence>
<dbReference type="Pfam" id="PF08241">
    <property type="entry name" value="Methyltransf_11"/>
    <property type="match status" value="1"/>
</dbReference>
<dbReference type="InterPro" id="IPR013216">
    <property type="entry name" value="Methyltransf_11"/>
</dbReference>
<dbReference type="GO" id="GO:0008168">
    <property type="term" value="F:methyltransferase activity"/>
    <property type="evidence" value="ECO:0007669"/>
    <property type="project" value="UniProtKB-KW"/>
</dbReference>
<dbReference type="EMBL" id="JAXQPW010000002">
    <property type="protein sequence ID" value="MDZ5661901.1"/>
    <property type="molecule type" value="Genomic_DNA"/>
</dbReference>
<evidence type="ECO:0000259" key="1">
    <source>
        <dbReference type="Pfam" id="PF08241"/>
    </source>
</evidence>
<gene>
    <name evidence="2" type="ORF">SFC79_09025</name>
</gene>
<dbReference type="InterPro" id="IPR029063">
    <property type="entry name" value="SAM-dependent_MTases_sf"/>
</dbReference>
<comment type="caution">
    <text evidence="2">The sequence shown here is derived from an EMBL/GenBank/DDBJ whole genome shotgun (WGS) entry which is preliminary data.</text>
</comment>
<feature type="domain" description="Methyltransferase type 11" evidence="1">
    <location>
        <begin position="26"/>
        <end position="110"/>
    </location>
</feature>